<feature type="region of interest" description="Disordered" evidence="1">
    <location>
        <begin position="81"/>
        <end position="106"/>
    </location>
</feature>
<evidence type="ECO:0000313" key="4">
    <source>
        <dbReference type="Proteomes" id="UP001597452"/>
    </source>
</evidence>
<sequence length="281" mass="32111">MDEQKRVRVTMNQDNQNHKRHDLEYYLTPKNKKSQSSFLTFNRNSAMAKMVKPILLAVLLGVLFGAGLIYYFSDLTPDTLPAATTETDDEEPSSDEPVGEQAVSGSTLSKPASAFEVIQFGMFSNQANAEELIQKKLQPQSIPATIQEQNGQFYVISHLISSESEKSSITDWLESNDLVYMEHFFYKSWNVEALNVKVNDQNIDWYNQGLTLLSETEMDEAWMEQLNAWVNNKPGELQETNKLNKITTLKDQLADANDETHKEFIRKTILLNLHLFYTNLA</sequence>
<organism evidence="3 4">
    <name type="scientific">Piscibacillus salipiscarius</name>
    <dbReference type="NCBI Taxonomy" id="299480"/>
    <lineage>
        <taxon>Bacteria</taxon>
        <taxon>Bacillati</taxon>
        <taxon>Bacillota</taxon>
        <taxon>Bacilli</taxon>
        <taxon>Bacillales</taxon>
        <taxon>Bacillaceae</taxon>
        <taxon>Piscibacillus</taxon>
    </lineage>
</organism>
<evidence type="ECO:0000313" key="3">
    <source>
        <dbReference type="EMBL" id="MFD2637562.1"/>
    </source>
</evidence>
<accession>A0ABW5Q6G1</accession>
<proteinExistence type="predicted"/>
<dbReference type="InterPro" id="IPR036680">
    <property type="entry name" value="SPOR-like_sf"/>
</dbReference>
<keyword evidence="2" id="KW-0812">Transmembrane</keyword>
<gene>
    <name evidence="3" type="ORF">ACFSW4_01590</name>
</gene>
<evidence type="ECO:0000256" key="2">
    <source>
        <dbReference type="SAM" id="Phobius"/>
    </source>
</evidence>
<keyword evidence="4" id="KW-1185">Reference proteome</keyword>
<name>A0ABW5Q6G1_9BACI</name>
<feature type="transmembrane region" description="Helical" evidence="2">
    <location>
        <begin position="53"/>
        <end position="72"/>
    </location>
</feature>
<dbReference type="SUPFAM" id="SSF110997">
    <property type="entry name" value="Sporulation related repeat"/>
    <property type="match status" value="1"/>
</dbReference>
<keyword evidence="2" id="KW-1133">Transmembrane helix</keyword>
<dbReference type="RefSeq" id="WP_377327030.1">
    <property type="nucleotide sequence ID" value="NZ_JBHUMZ010000008.1"/>
</dbReference>
<protein>
    <submittedName>
        <fullName evidence="3">SPOR domain-containing protein</fullName>
    </submittedName>
</protein>
<dbReference type="EMBL" id="JBHUMZ010000008">
    <property type="protein sequence ID" value="MFD2637562.1"/>
    <property type="molecule type" value="Genomic_DNA"/>
</dbReference>
<evidence type="ECO:0000256" key="1">
    <source>
        <dbReference type="SAM" id="MobiDB-lite"/>
    </source>
</evidence>
<dbReference type="Proteomes" id="UP001597452">
    <property type="component" value="Unassembled WGS sequence"/>
</dbReference>
<comment type="caution">
    <text evidence="3">The sequence shown here is derived from an EMBL/GenBank/DDBJ whole genome shotgun (WGS) entry which is preliminary data.</text>
</comment>
<reference evidence="4" key="1">
    <citation type="journal article" date="2019" name="Int. J. Syst. Evol. Microbiol.">
        <title>The Global Catalogue of Microorganisms (GCM) 10K type strain sequencing project: providing services to taxonomists for standard genome sequencing and annotation.</title>
        <authorList>
            <consortium name="The Broad Institute Genomics Platform"/>
            <consortium name="The Broad Institute Genome Sequencing Center for Infectious Disease"/>
            <person name="Wu L."/>
            <person name="Ma J."/>
        </authorList>
    </citation>
    <scope>NUCLEOTIDE SEQUENCE [LARGE SCALE GENOMIC DNA]</scope>
    <source>
        <strain evidence="4">TISTR 1571</strain>
    </source>
</reference>
<keyword evidence="2" id="KW-0472">Membrane</keyword>
<feature type="compositionally biased region" description="Acidic residues" evidence="1">
    <location>
        <begin position="86"/>
        <end position="98"/>
    </location>
</feature>